<sequence length="275" mass="30419">MKLKIYSLLITLLVLGASCDKKRDRVFEESPTERLNVSVDQAYSILKSQSNGWLVKYYPSSTLEFGGYTLFAKFSSSTEVNLQGDYTTNNATSMYTVYPGAGPILTFDTYNPVIHYFALPGAYFSPQIGAVDSGHKGDFEFLVVKATPDSVILQGRKTMNKIVMLPISTTEAPTIVANYKAAVAKFHPRGAYKVEVGGESLTATFSTAATKRAFTVTGSTTIYSYRYTDKGLDFYKEYDIKGVKFKELTFVEPTGSYTRGYFENAEKTLKLVPGS</sequence>
<dbReference type="Pfam" id="PF14135">
    <property type="entry name" value="DUF4302"/>
    <property type="match status" value="1"/>
</dbReference>
<accession>D7VJG4</accession>
<evidence type="ECO:0000313" key="2">
    <source>
        <dbReference type="Proteomes" id="UP000006258"/>
    </source>
</evidence>
<dbReference type="OrthoDB" id="1150854at2"/>
<reference evidence="1" key="1">
    <citation type="submission" date="2010-07" db="EMBL/GenBank/DDBJ databases">
        <authorList>
            <person name="Muzny D."/>
            <person name="Qin X."/>
            <person name="Buhay C."/>
            <person name="Dugan-Rocha S."/>
            <person name="Ding Y."/>
            <person name="Chen G."/>
            <person name="Hawes A."/>
            <person name="Holder M."/>
            <person name="Jhangiani S."/>
            <person name="Johnson A."/>
            <person name="Khan Z."/>
            <person name="Li Z."/>
            <person name="Liu W."/>
            <person name="Liu X."/>
            <person name="Perez L."/>
            <person name="Shen H."/>
            <person name="Wang Q."/>
            <person name="Watt J."/>
            <person name="Xi L."/>
            <person name="Xin Y."/>
            <person name="Zhou J."/>
            <person name="Deng J."/>
            <person name="Jiang H."/>
            <person name="Liu Y."/>
            <person name="Qu J."/>
            <person name="Song X.-Z."/>
            <person name="Zhang L."/>
            <person name="Villasana D."/>
            <person name="Johnson A."/>
            <person name="Liu J."/>
            <person name="Liyanage D."/>
            <person name="Lorensuhewa L."/>
            <person name="Robinson T."/>
            <person name="Song A."/>
            <person name="Song B.-B."/>
            <person name="Dinh H."/>
            <person name="Thornton R."/>
            <person name="Coyle M."/>
            <person name="Francisco L."/>
            <person name="Jackson L."/>
            <person name="Javaid M."/>
            <person name="Korchina V."/>
            <person name="Kovar C."/>
            <person name="Mata R."/>
            <person name="Mathew T."/>
            <person name="Ngo R."/>
            <person name="Nguyen L."/>
            <person name="Nguyen N."/>
            <person name="Okwuonu G."/>
            <person name="Ongeri F."/>
            <person name="Pham C."/>
            <person name="Simmons D."/>
            <person name="Wilczek-Boney K."/>
            <person name="Hale W."/>
            <person name="Jakkamsetti A."/>
            <person name="Pham P."/>
            <person name="Ruth R."/>
            <person name="San Lucas F."/>
            <person name="Warren J."/>
            <person name="Zhang J."/>
            <person name="Zhao Z."/>
            <person name="Zhou C."/>
            <person name="Zhu D."/>
            <person name="Lee S."/>
            <person name="Bess C."/>
            <person name="Blankenburg K."/>
            <person name="Forbes L."/>
            <person name="Fu Q."/>
            <person name="Gubbala S."/>
            <person name="Hirani K."/>
            <person name="Jayaseelan J.C."/>
            <person name="Lara F."/>
            <person name="Munidasa M."/>
            <person name="Palculict T."/>
            <person name="Patil S."/>
            <person name="Pu L.-L."/>
            <person name="Saada N."/>
            <person name="Tang L."/>
            <person name="Weissenberger G."/>
            <person name="Zhu Y."/>
            <person name="Hemphill L."/>
            <person name="Shang Y."/>
            <person name="Youmans B."/>
            <person name="Ayvaz T."/>
            <person name="Ross M."/>
            <person name="Santibanez J."/>
            <person name="Aqrawi P."/>
            <person name="Gross S."/>
            <person name="Joshi V."/>
            <person name="Fowler G."/>
            <person name="Nazareth L."/>
            <person name="Reid J."/>
            <person name="Worley K."/>
            <person name="Petrosino J."/>
            <person name="Highlander S."/>
            <person name="Gibbs R."/>
        </authorList>
    </citation>
    <scope>NUCLEOTIDE SEQUENCE [LARGE SCALE GENOMIC DNA]</scope>
    <source>
        <strain evidence="1">ATCC 33861</strain>
    </source>
</reference>
<dbReference type="RefSeq" id="WP_003000631.1">
    <property type="nucleotide sequence ID" value="NZ_GL379774.1"/>
</dbReference>
<proteinExistence type="predicted"/>
<name>D7VJG4_SPHSI</name>
<evidence type="ECO:0000313" key="1">
    <source>
        <dbReference type="EMBL" id="EFK59017.1"/>
    </source>
</evidence>
<dbReference type="HOGENOM" id="CLU_1022718_0_0_10"/>
<dbReference type="STRING" id="525373.HMPREF0766_11133"/>
<dbReference type="Proteomes" id="UP000006258">
    <property type="component" value="Unassembled WGS sequence"/>
</dbReference>
<comment type="caution">
    <text evidence="1">The sequence shown here is derived from an EMBL/GenBank/DDBJ whole genome shotgun (WGS) entry which is preliminary data.</text>
</comment>
<gene>
    <name evidence="1" type="ORF">HMPREF0766_11133</name>
</gene>
<dbReference type="GeneID" id="95428304"/>
<dbReference type="PROSITE" id="PS51257">
    <property type="entry name" value="PROKAR_LIPOPROTEIN"/>
    <property type="match status" value="1"/>
</dbReference>
<dbReference type="InterPro" id="IPR025396">
    <property type="entry name" value="DUF4302"/>
</dbReference>
<dbReference type="EMBL" id="ACHA02000004">
    <property type="protein sequence ID" value="EFK59017.1"/>
    <property type="molecule type" value="Genomic_DNA"/>
</dbReference>
<keyword evidence="2" id="KW-1185">Reference proteome</keyword>
<dbReference type="eggNOG" id="ENOG50337CK">
    <property type="taxonomic scope" value="Bacteria"/>
</dbReference>
<dbReference type="AlphaFoldDB" id="D7VJG4"/>
<protein>
    <recommendedName>
        <fullName evidence="3">DUF4302 domain-containing protein</fullName>
    </recommendedName>
</protein>
<organism evidence="1 2">
    <name type="scientific">Sphingobacterium spiritivorum ATCC 33861</name>
    <dbReference type="NCBI Taxonomy" id="525373"/>
    <lineage>
        <taxon>Bacteria</taxon>
        <taxon>Pseudomonadati</taxon>
        <taxon>Bacteroidota</taxon>
        <taxon>Sphingobacteriia</taxon>
        <taxon>Sphingobacteriales</taxon>
        <taxon>Sphingobacteriaceae</taxon>
        <taxon>Sphingobacterium</taxon>
    </lineage>
</organism>
<evidence type="ECO:0008006" key="3">
    <source>
        <dbReference type="Google" id="ProtNLM"/>
    </source>
</evidence>